<protein>
    <submittedName>
        <fullName evidence="2">DUF6928 family protein</fullName>
    </submittedName>
</protein>
<proteinExistence type="predicted"/>
<dbReference type="Pfam" id="PF21997">
    <property type="entry name" value="DUF6928"/>
    <property type="match status" value="1"/>
</dbReference>
<feature type="region of interest" description="Disordered" evidence="1">
    <location>
        <begin position="204"/>
        <end position="226"/>
    </location>
</feature>
<evidence type="ECO:0000313" key="3">
    <source>
        <dbReference type="Proteomes" id="UP001595867"/>
    </source>
</evidence>
<name>A0ABV8IPX4_9ACTN</name>
<accession>A0ABV8IPX4</accession>
<reference evidence="3" key="1">
    <citation type="journal article" date="2019" name="Int. J. Syst. Evol. Microbiol.">
        <title>The Global Catalogue of Microorganisms (GCM) 10K type strain sequencing project: providing services to taxonomists for standard genome sequencing and annotation.</title>
        <authorList>
            <consortium name="The Broad Institute Genomics Platform"/>
            <consortium name="The Broad Institute Genome Sequencing Center for Infectious Disease"/>
            <person name="Wu L."/>
            <person name="Ma J."/>
        </authorList>
    </citation>
    <scope>NUCLEOTIDE SEQUENCE [LARGE SCALE GENOMIC DNA]</scope>
    <source>
        <strain evidence="3">TBRC 5832</strain>
    </source>
</reference>
<dbReference type="InterPro" id="IPR053847">
    <property type="entry name" value="DUF6928"/>
</dbReference>
<dbReference type="RefSeq" id="WP_378067170.1">
    <property type="nucleotide sequence ID" value="NZ_JBHSBL010000015.1"/>
</dbReference>
<evidence type="ECO:0000256" key="1">
    <source>
        <dbReference type="SAM" id="MobiDB-lite"/>
    </source>
</evidence>
<sequence length="226" mass="24744">MGEAEAVVRRLSPGYEVTPAAGGTLLEDCYPPEDIVFVAVMPGATVLCGRRLVAETPSELPEHLLGEAAGRRILFHSMHSVIDALTFAVCEDGRLIRSLSVSPDTGIVENVGEPFLFERPYLAGEHPVTSVFPGQAPYPLPFHPLVLGEEALRALFGFVIEGRPQPDDVDADKVHLHGFRVADPTGREQEVREAHLREVMSRMGPPRRYRMGPDGVMQEVGRDDLS</sequence>
<keyword evidence="3" id="KW-1185">Reference proteome</keyword>
<evidence type="ECO:0000313" key="2">
    <source>
        <dbReference type="EMBL" id="MFC4066197.1"/>
    </source>
</evidence>
<gene>
    <name evidence="2" type="ORF">ACFO0C_14780</name>
</gene>
<dbReference type="EMBL" id="JBHSBL010000015">
    <property type="protein sequence ID" value="MFC4066197.1"/>
    <property type="molecule type" value="Genomic_DNA"/>
</dbReference>
<dbReference type="Proteomes" id="UP001595867">
    <property type="component" value="Unassembled WGS sequence"/>
</dbReference>
<organism evidence="2 3">
    <name type="scientific">Actinoplanes subglobosus</name>
    <dbReference type="NCBI Taxonomy" id="1547892"/>
    <lineage>
        <taxon>Bacteria</taxon>
        <taxon>Bacillati</taxon>
        <taxon>Actinomycetota</taxon>
        <taxon>Actinomycetes</taxon>
        <taxon>Micromonosporales</taxon>
        <taxon>Micromonosporaceae</taxon>
        <taxon>Actinoplanes</taxon>
    </lineage>
</organism>
<comment type="caution">
    <text evidence="2">The sequence shown here is derived from an EMBL/GenBank/DDBJ whole genome shotgun (WGS) entry which is preliminary data.</text>
</comment>